<evidence type="ECO:0000256" key="3">
    <source>
        <dbReference type="ARBA" id="ARBA00022617"/>
    </source>
</evidence>
<dbReference type="PROSITE" id="PS51918">
    <property type="entry name" value="RADICAL_SAM"/>
    <property type="match status" value="1"/>
</dbReference>
<reference evidence="11 12" key="1">
    <citation type="submission" date="2013-12" db="EMBL/GenBank/DDBJ databases">
        <title>Genome and proteome characterization of Caldibacillus debilis GB1 derived from a cellulolytic aero-tolerant co-culture.</title>
        <authorList>
            <person name="Wushke S.T."/>
            <person name="Zhang X."/>
            <person name="Fristensky B."/>
            <person name="Wilkins J.A."/>
            <person name="Levin D.B."/>
            <person name="Sparling R."/>
        </authorList>
    </citation>
    <scope>NUCLEOTIDE SEQUENCE [LARGE SCALE GENOMIC DNA]</scope>
    <source>
        <strain evidence="11 12">GB1</strain>
    </source>
</reference>
<gene>
    <name evidence="11" type="ORF">Cdeb_01907</name>
</gene>
<dbReference type="GO" id="GO:0051539">
    <property type="term" value="F:4 iron, 4 sulfur cluster binding"/>
    <property type="evidence" value="ECO:0007669"/>
    <property type="project" value="UniProtKB-UniRule"/>
</dbReference>
<proteinExistence type="inferred from homology"/>
<evidence type="ECO:0000256" key="9">
    <source>
        <dbReference type="RuleBase" id="RU364116"/>
    </source>
</evidence>
<dbReference type="InterPro" id="IPR058240">
    <property type="entry name" value="rSAM_sf"/>
</dbReference>
<comment type="caution">
    <text evidence="11">The sequence shown here is derived from an EMBL/GenBank/DDBJ whole genome shotgun (WGS) entry which is preliminary data.</text>
</comment>
<keyword evidence="11" id="KW-0560">Oxidoreductase</keyword>
<keyword evidence="9" id="KW-0004">4Fe-4S</keyword>
<dbReference type="EMBL" id="AZRV01000047">
    <property type="protein sequence ID" value="RKO61002.1"/>
    <property type="molecule type" value="Genomic_DNA"/>
</dbReference>
<evidence type="ECO:0000256" key="8">
    <source>
        <dbReference type="ARBA" id="ARBA00023186"/>
    </source>
</evidence>
<dbReference type="NCBIfam" id="TIGR00539">
    <property type="entry name" value="hemN_rel"/>
    <property type="match status" value="1"/>
</dbReference>
<evidence type="ECO:0000259" key="10">
    <source>
        <dbReference type="PROSITE" id="PS51918"/>
    </source>
</evidence>
<sequence length="381" mass="43519">MPLIRAMYIHIPFCTHICHYCDFNKVFLKGQPVDQYLEALRKEIAIVFREHPPAALETVYIGGGTPTALSEKQLNRLMDIIHSFVDAGKLKEFTVEANPGDLTGEKLAILKAAGVNRLSIGAQSFNDSLLERIGRTHRAKDVYEAVEQARKRGFENINIDLMYALPGQTASDVLRSLDHLFRLDVPHCSAYSLIVEPKTVFYNLLRKGMLALPAEDEEADMYERIMEEMEKRGLHQYEISNFAKKGFESMHNRIYWDNENYYGFGAGAHSYIGDRRIANIGPVKKYIEKLEAGQLPVREEQRLSLRERVEEEMFLGLRKTEGVSVAKFEKKFGFSPFAWYGERIRRLEEENLLAFEGGKIRLTKKGKLLGNVVFSQFLVGG</sequence>
<dbReference type="Pfam" id="PF06969">
    <property type="entry name" value="HemN_C"/>
    <property type="match status" value="1"/>
</dbReference>
<dbReference type="InterPro" id="IPR004559">
    <property type="entry name" value="HemW-like"/>
</dbReference>
<evidence type="ECO:0000256" key="6">
    <source>
        <dbReference type="ARBA" id="ARBA00023004"/>
    </source>
</evidence>
<comment type="subcellular location">
    <subcellularLocation>
        <location evidence="9">Cytoplasm</location>
    </subcellularLocation>
</comment>
<dbReference type="Proteomes" id="UP000286235">
    <property type="component" value="Unassembled WGS sequence"/>
</dbReference>
<evidence type="ECO:0000256" key="1">
    <source>
        <dbReference type="ARBA" id="ARBA00006100"/>
    </source>
</evidence>
<dbReference type="SMART" id="SM00729">
    <property type="entry name" value="Elp3"/>
    <property type="match status" value="1"/>
</dbReference>
<dbReference type="Gene3D" id="3.20.20.70">
    <property type="entry name" value="Aldolase class I"/>
    <property type="match status" value="1"/>
</dbReference>
<keyword evidence="7 9" id="KW-0411">Iron-sulfur</keyword>
<dbReference type="PANTHER" id="PTHR13932">
    <property type="entry name" value="COPROPORPHYRINIGEN III OXIDASE"/>
    <property type="match status" value="1"/>
</dbReference>
<dbReference type="SFLD" id="SFLDG01082">
    <property type="entry name" value="B12-binding_domain_containing"/>
    <property type="match status" value="1"/>
</dbReference>
<keyword evidence="12" id="KW-1185">Reference proteome</keyword>
<evidence type="ECO:0000256" key="2">
    <source>
        <dbReference type="ARBA" id="ARBA00017228"/>
    </source>
</evidence>
<dbReference type="Pfam" id="PF04055">
    <property type="entry name" value="Radical_SAM"/>
    <property type="match status" value="1"/>
</dbReference>
<dbReference type="SFLD" id="SFLDF00562">
    <property type="entry name" value="HemN-like__clustered_with_heat"/>
    <property type="match status" value="1"/>
</dbReference>
<dbReference type="GO" id="GO:0046872">
    <property type="term" value="F:metal ion binding"/>
    <property type="evidence" value="ECO:0007669"/>
    <property type="project" value="UniProtKB-UniRule"/>
</dbReference>
<evidence type="ECO:0000256" key="5">
    <source>
        <dbReference type="ARBA" id="ARBA00022723"/>
    </source>
</evidence>
<organism evidence="11 12">
    <name type="scientific">Caldibacillus debilis GB1</name>
    <dbReference type="NCBI Taxonomy" id="1339248"/>
    <lineage>
        <taxon>Bacteria</taxon>
        <taxon>Bacillati</taxon>
        <taxon>Bacillota</taxon>
        <taxon>Bacilli</taxon>
        <taxon>Bacillales</taxon>
        <taxon>Bacillaceae</taxon>
        <taxon>Caldibacillus</taxon>
    </lineage>
</organism>
<protein>
    <recommendedName>
        <fullName evidence="2 9">Heme chaperone HemW</fullName>
    </recommendedName>
</protein>
<keyword evidence="3 9" id="KW-0349">Heme</keyword>
<dbReference type="GO" id="GO:0006779">
    <property type="term" value="P:porphyrin-containing compound biosynthetic process"/>
    <property type="evidence" value="ECO:0007669"/>
    <property type="project" value="InterPro"/>
</dbReference>
<dbReference type="PANTHER" id="PTHR13932:SF5">
    <property type="entry name" value="RADICAL S-ADENOSYL METHIONINE DOMAIN-CONTAINING PROTEIN 1, MITOCHONDRIAL"/>
    <property type="match status" value="1"/>
</dbReference>
<comment type="similarity">
    <text evidence="1">Belongs to the anaerobic coproporphyrinogen-III oxidase family. HemW subfamily.</text>
</comment>
<dbReference type="GO" id="GO:0004109">
    <property type="term" value="F:coproporphyrinogen oxidase activity"/>
    <property type="evidence" value="ECO:0007669"/>
    <property type="project" value="InterPro"/>
</dbReference>
<keyword evidence="6 9" id="KW-0408">Iron</keyword>
<dbReference type="SFLD" id="SFLDS00029">
    <property type="entry name" value="Radical_SAM"/>
    <property type="match status" value="1"/>
</dbReference>
<dbReference type="InterPro" id="IPR007197">
    <property type="entry name" value="rSAM"/>
</dbReference>
<evidence type="ECO:0000256" key="7">
    <source>
        <dbReference type="ARBA" id="ARBA00023014"/>
    </source>
</evidence>
<dbReference type="InterPro" id="IPR006638">
    <property type="entry name" value="Elp3/MiaA/NifB-like_rSAM"/>
</dbReference>
<dbReference type="CDD" id="cd01335">
    <property type="entry name" value="Radical_SAM"/>
    <property type="match status" value="1"/>
</dbReference>
<keyword evidence="8 9" id="KW-0143">Chaperone</keyword>
<keyword evidence="5 9" id="KW-0479">Metal-binding</keyword>
<keyword evidence="4 9" id="KW-0949">S-adenosyl-L-methionine</keyword>
<dbReference type="InterPro" id="IPR013785">
    <property type="entry name" value="Aldolase_TIM"/>
</dbReference>
<comment type="function">
    <text evidence="9">Probably acts as a heme chaperone, transferring heme to an unknown acceptor. Binds one molecule of heme per monomer, possibly covalently. Binds 1 [4Fe-4S] cluster. The cluster is coordinated with 3 cysteines and an exchangeable S-adenosyl-L-methionine.</text>
</comment>
<keyword evidence="9" id="KW-0963">Cytoplasm</keyword>
<evidence type="ECO:0000256" key="4">
    <source>
        <dbReference type="ARBA" id="ARBA00022691"/>
    </source>
</evidence>
<name>A0A420VBN3_9BACI</name>
<dbReference type="SFLD" id="SFLDG01065">
    <property type="entry name" value="anaerobic_coproporphyrinogen-I"/>
    <property type="match status" value="1"/>
</dbReference>
<dbReference type="SUPFAM" id="SSF102114">
    <property type="entry name" value="Radical SAM enzymes"/>
    <property type="match status" value="1"/>
</dbReference>
<dbReference type="SFLD" id="SFLDF00288">
    <property type="entry name" value="HemN-like__clustered_with_nucl"/>
    <property type="match status" value="1"/>
</dbReference>
<dbReference type="GO" id="GO:0005737">
    <property type="term" value="C:cytoplasm"/>
    <property type="evidence" value="ECO:0007669"/>
    <property type="project" value="UniProtKB-SubCell"/>
</dbReference>
<feature type="domain" description="Radical SAM core" evidence="10">
    <location>
        <begin position="1"/>
        <end position="235"/>
    </location>
</feature>
<evidence type="ECO:0000313" key="12">
    <source>
        <dbReference type="Proteomes" id="UP000286235"/>
    </source>
</evidence>
<evidence type="ECO:0000313" key="11">
    <source>
        <dbReference type="EMBL" id="RKO61002.1"/>
    </source>
</evidence>
<dbReference type="InterPro" id="IPR010723">
    <property type="entry name" value="HemN_C"/>
</dbReference>
<dbReference type="AlphaFoldDB" id="A0A420VBN3"/>
<dbReference type="InterPro" id="IPR034505">
    <property type="entry name" value="Coproporphyrinogen-III_oxidase"/>
</dbReference>
<accession>A0A420VBN3</accession>